<organism evidence="3 4">
    <name type="scientific">Rhodocytophaga rosea</name>
    <dbReference type="NCBI Taxonomy" id="2704465"/>
    <lineage>
        <taxon>Bacteria</taxon>
        <taxon>Pseudomonadati</taxon>
        <taxon>Bacteroidota</taxon>
        <taxon>Cytophagia</taxon>
        <taxon>Cytophagales</taxon>
        <taxon>Rhodocytophagaceae</taxon>
        <taxon>Rhodocytophaga</taxon>
    </lineage>
</organism>
<dbReference type="EMBL" id="CP048222">
    <property type="protein sequence ID" value="QHT71887.1"/>
    <property type="molecule type" value="Genomic_DNA"/>
</dbReference>
<evidence type="ECO:0000313" key="3">
    <source>
        <dbReference type="EMBL" id="QHT71887.1"/>
    </source>
</evidence>
<dbReference type="Proteomes" id="UP000480178">
    <property type="component" value="Chromosome"/>
</dbReference>
<dbReference type="InterPro" id="IPR041614">
    <property type="entry name" value="DprA_WH"/>
</dbReference>
<dbReference type="AlphaFoldDB" id="A0A6C0GVJ3"/>
<dbReference type="GO" id="GO:0003677">
    <property type="term" value="F:DNA binding"/>
    <property type="evidence" value="ECO:0007669"/>
    <property type="project" value="InterPro"/>
</dbReference>
<dbReference type="SMART" id="SM00278">
    <property type="entry name" value="HhH1"/>
    <property type="match status" value="1"/>
</dbReference>
<dbReference type="PANTHER" id="PTHR43022:SF1">
    <property type="entry name" value="PROTEIN SMF"/>
    <property type="match status" value="1"/>
</dbReference>
<dbReference type="InterPro" id="IPR010994">
    <property type="entry name" value="RuvA_2-like"/>
</dbReference>
<dbReference type="Pfam" id="PF17782">
    <property type="entry name" value="WHD_DprA"/>
    <property type="match status" value="1"/>
</dbReference>
<reference evidence="3 4" key="1">
    <citation type="submission" date="2020-01" db="EMBL/GenBank/DDBJ databases">
        <authorList>
            <person name="Kim M.K."/>
        </authorList>
    </citation>
    <scope>NUCLEOTIDE SEQUENCE [LARGE SCALE GENOMIC DNA]</scope>
    <source>
        <strain evidence="3 4">172606-1</strain>
    </source>
</reference>
<evidence type="ECO:0000259" key="2">
    <source>
        <dbReference type="SMART" id="SM00278"/>
    </source>
</evidence>
<keyword evidence="4" id="KW-1185">Reference proteome</keyword>
<dbReference type="Gene3D" id="3.40.50.450">
    <property type="match status" value="1"/>
</dbReference>
<gene>
    <name evidence="3" type="primary">dprA</name>
    <name evidence="3" type="ORF">GXP67_04900</name>
</gene>
<dbReference type="GO" id="GO:0009294">
    <property type="term" value="P:DNA-mediated transformation"/>
    <property type="evidence" value="ECO:0007669"/>
    <property type="project" value="InterPro"/>
</dbReference>
<comment type="similarity">
    <text evidence="1">Belongs to the DprA/Smf family.</text>
</comment>
<dbReference type="KEGG" id="rhoz:GXP67_04900"/>
<dbReference type="InterPro" id="IPR057666">
    <property type="entry name" value="DrpA_SLOG"/>
</dbReference>
<dbReference type="SUPFAM" id="SSF47781">
    <property type="entry name" value="RuvA domain 2-like"/>
    <property type="match status" value="1"/>
</dbReference>
<dbReference type="PANTHER" id="PTHR43022">
    <property type="entry name" value="PROTEIN SMF"/>
    <property type="match status" value="1"/>
</dbReference>
<dbReference type="SUPFAM" id="SSF102405">
    <property type="entry name" value="MCP/YpsA-like"/>
    <property type="match status" value="1"/>
</dbReference>
<dbReference type="InterPro" id="IPR003583">
    <property type="entry name" value="Hlx-hairpin-Hlx_DNA-bd_motif"/>
</dbReference>
<sequence>MYKVALGLTSGVGDVTTRQLISYCGSAAAVFKTPKGKLLKVPGIGPKTAEALLNKENIAEAEKECELAQKQNIHILFYTDPAYPSRLKNITDAPALLYFKGNADLNSEKIIAVVGTRKATPYGKHVTEQIVQELSAYPSVLVVSGLAYGIDIAAHKAALQYKVPTLGVMASGADIVYPSGHKNTAAQMEESGGLLTEYRIGTKPDAPYFPARNRIIAGISDAVIVVEAAITGGALITAEIANGYNRDVFAVPGNLDAPCSEGCNMLIRNHKANIFTGVKDLVYYLNWDQQAAPAKSKHTDQYEQLDEDSKKIVNLLQQNKEMLMDDLSWKAQIPVSKLASLLLTLELQGLLKALPGKKFTLS</sequence>
<name>A0A6C0GVJ3_9BACT</name>
<dbReference type="InterPro" id="IPR036388">
    <property type="entry name" value="WH-like_DNA-bd_sf"/>
</dbReference>
<feature type="domain" description="Helix-hairpin-helix DNA-binding motif class 1" evidence="2">
    <location>
        <begin position="36"/>
        <end position="55"/>
    </location>
</feature>
<accession>A0A6C0GVJ3</accession>
<dbReference type="InterPro" id="IPR003488">
    <property type="entry name" value="DprA"/>
</dbReference>
<proteinExistence type="inferred from homology"/>
<dbReference type="NCBIfam" id="TIGR00732">
    <property type="entry name" value="dprA"/>
    <property type="match status" value="1"/>
</dbReference>
<dbReference type="GO" id="GO:0006281">
    <property type="term" value="P:DNA repair"/>
    <property type="evidence" value="ECO:0007669"/>
    <property type="project" value="InterPro"/>
</dbReference>
<protein>
    <submittedName>
        <fullName evidence="3">DNA-protecting protein DprA</fullName>
    </submittedName>
</protein>
<evidence type="ECO:0000256" key="1">
    <source>
        <dbReference type="ARBA" id="ARBA00006525"/>
    </source>
</evidence>
<dbReference type="Gene3D" id="1.10.10.10">
    <property type="entry name" value="Winged helix-like DNA-binding domain superfamily/Winged helix DNA-binding domain"/>
    <property type="match status" value="1"/>
</dbReference>
<dbReference type="Pfam" id="PF14520">
    <property type="entry name" value="HHH_5"/>
    <property type="match status" value="1"/>
</dbReference>
<dbReference type="Pfam" id="PF02481">
    <property type="entry name" value="DNA_processg_A"/>
    <property type="match status" value="1"/>
</dbReference>
<evidence type="ECO:0000313" key="4">
    <source>
        <dbReference type="Proteomes" id="UP000480178"/>
    </source>
</evidence>